<organism evidence="1 2">
    <name type="scientific">Paenibacillus lutrae</name>
    <dbReference type="NCBI Taxonomy" id="2078573"/>
    <lineage>
        <taxon>Bacteria</taxon>
        <taxon>Bacillati</taxon>
        <taxon>Bacillota</taxon>
        <taxon>Bacilli</taxon>
        <taxon>Bacillales</taxon>
        <taxon>Paenibacillaceae</taxon>
        <taxon>Paenibacillus</taxon>
    </lineage>
</organism>
<dbReference type="Proteomes" id="UP000490800">
    <property type="component" value="Unassembled WGS sequence"/>
</dbReference>
<dbReference type="EMBL" id="RHLK01000008">
    <property type="protein sequence ID" value="MVP00808.1"/>
    <property type="molecule type" value="Genomic_DNA"/>
</dbReference>
<dbReference type="AlphaFoldDB" id="A0A7X3FJD1"/>
<keyword evidence="2" id="KW-1185">Reference proteome</keyword>
<gene>
    <name evidence="1" type="ORF">EDM21_14955</name>
</gene>
<accession>A0A7X3FJD1</accession>
<comment type="caution">
    <text evidence="1">The sequence shown here is derived from an EMBL/GenBank/DDBJ whole genome shotgun (WGS) entry which is preliminary data.</text>
</comment>
<dbReference type="RefSeq" id="WP_157336642.1">
    <property type="nucleotide sequence ID" value="NZ_RHLK01000008.1"/>
</dbReference>
<protein>
    <submittedName>
        <fullName evidence="1">Uncharacterized protein</fullName>
    </submittedName>
</protein>
<reference evidence="1 2" key="1">
    <citation type="journal article" date="2019" name="Microorganisms">
        <title>Paenibacillus lutrae sp. nov., A Chitinolytic Species Isolated from A River Otter in Castril Natural Park, Granada, Spain.</title>
        <authorList>
            <person name="Rodriguez M."/>
            <person name="Reina J.C."/>
            <person name="Bejar V."/>
            <person name="Llamas I."/>
        </authorList>
    </citation>
    <scope>NUCLEOTIDE SEQUENCE [LARGE SCALE GENOMIC DNA]</scope>
    <source>
        <strain evidence="1 2">N10</strain>
    </source>
</reference>
<name>A0A7X3FJD1_9BACL</name>
<sequence length="276" mass="33219">MFLSELLEDYKESDEQRAILQAFVDRVWKSKCSSKKYERYYSFQICSASLDNREDLIQLFTSYNRISYTVFKSYYTQKIEPVDQIRIHLNNVYAFLCDPEVYYPKEYYSLLLTPKREYFKTVSQIKNGEKVEAPPIQAAIAQALEQAMNIRKQSIENKANLSWSEYKKIINSYIERIFSNYIPVEDYEKKHGWELRAPVDWWSEDHYAIKYMCTCITGYMRNYVRDRKPKAVKEKLCSLCKESFFYKSSKRLYCDSCKKQKQLLWQKNSMKKSRKK</sequence>
<evidence type="ECO:0000313" key="2">
    <source>
        <dbReference type="Proteomes" id="UP000490800"/>
    </source>
</evidence>
<proteinExistence type="predicted"/>
<dbReference type="OrthoDB" id="2595442at2"/>
<evidence type="ECO:0000313" key="1">
    <source>
        <dbReference type="EMBL" id="MVP00808.1"/>
    </source>
</evidence>